<dbReference type="Proteomes" id="UP001519332">
    <property type="component" value="Unassembled WGS sequence"/>
</dbReference>
<dbReference type="InterPro" id="IPR032466">
    <property type="entry name" value="Metal_Hydrolase"/>
</dbReference>
<accession>A0ABS4U2G1</accession>
<dbReference type="InterPro" id="IPR011059">
    <property type="entry name" value="Metal-dep_hydrolase_composite"/>
</dbReference>
<dbReference type="SUPFAM" id="SSF51556">
    <property type="entry name" value="Metallo-dependent hydrolases"/>
    <property type="match status" value="1"/>
</dbReference>
<dbReference type="EMBL" id="JAGINW010000001">
    <property type="protein sequence ID" value="MBP2330380.1"/>
    <property type="molecule type" value="Genomic_DNA"/>
</dbReference>
<dbReference type="PANTHER" id="PTHR22642:SF2">
    <property type="entry name" value="PROTEIN LONG AFTER FAR-RED 3"/>
    <property type="match status" value="1"/>
</dbReference>
<sequence length="610" mass="64786">MTSPVWNRRRLLQGAAVAGITASGLTGTAHAQQGGAADLVLSGGRVLTLNRGFRIAEAVAIKDGRVIEVGDNRSVRRLIGRRTDVIDLCGRTVMPGVNDSHAHGLRTGLALPPYTVDVGKPAISAVTEAVAAAIAQVAPGAWIRGKGWDEKKFAEGRPPTRQDLDQISPGNPVALLDWSNHQLWVNSVALRIAGITRDTPDPGGGVIVRDSAGEPTGLLLEGAARLVNERIPAFTEQEQADAIERNISLLLSHGITSYTEPGIGAVAQKLYADKARRRALRIRVTALLSRPDDTYPVSVAQVREILAAQQPLKGIDRRWLNIAGVKLRADGVPIGSRTAWMREPYVGGGRGGLLTVGASDSEKVAELTAMVALVHRAGLQIGTHATGDAAIDAVATAYASSRPSDQRHYVIHGDFAWPETLRLLARNRCGVSFNPNIKRLIADTQPGVVGPERAAYQTPYQSALRAGVQVTSASDTPNVSPHWLQGLETILLREGNSGTVSGPEQRIGVQQALRTYTTAGAWQDHADHWKGSLEPGMAADLCVLDGTLLDERGRLAVDAHAISDIPVAMTLVDGSVVYDSSDKSARAAATAAQNAGWARNPNPEHMCANC</sequence>
<evidence type="ECO:0000313" key="2">
    <source>
        <dbReference type="EMBL" id="MBP2330380.1"/>
    </source>
</evidence>
<dbReference type="CDD" id="cd01300">
    <property type="entry name" value="YtcJ_like"/>
    <property type="match status" value="1"/>
</dbReference>
<organism evidence="2 3">
    <name type="scientific">Kibdelosporangium banguiense</name>
    <dbReference type="NCBI Taxonomy" id="1365924"/>
    <lineage>
        <taxon>Bacteria</taxon>
        <taxon>Bacillati</taxon>
        <taxon>Actinomycetota</taxon>
        <taxon>Actinomycetes</taxon>
        <taxon>Pseudonocardiales</taxon>
        <taxon>Pseudonocardiaceae</taxon>
        <taxon>Kibdelosporangium</taxon>
    </lineage>
</organism>
<dbReference type="InterPro" id="IPR013108">
    <property type="entry name" value="Amidohydro_3"/>
</dbReference>
<dbReference type="PROSITE" id="PS51318">
    <property type="entry name" value="TAT"/>
    <property type="match status" value="1"/>
</dbReference>
<dbReference type="Gene3D" id="2.30.40.10">
    <property type="entry name" value="Urease, subunit C, domain 1"/>
    <property type="match status" value="1"/>
</dbReference>
<gene>
    <name evidence="2" type="ORF">JOF56_010765</name>
</gene>
<reference evidence="2 3" key="1">
    <citation type="submission" date="2021-03" db="EMBL/GenBank/DDBJ databases">
        <title>Sequencing the genomes of 1000 actinobacteria strains.</title>
        <authorList>
            <person name="Klenk H.-P."/>
        </authorList>
    </citation>
    <scope>NUCLEOTIDE SEQUENCE [LARGE SCALE GENOMIC DNA]</scope>
    <source>
        <strain evidence="2 3">DSM 46670</strain>
    </source>
</reference>
<name>A0ABS4U2G1_9PSEU</name>
<dbReference type="InterPro" id="IPR006311">
    <property type="entry name" value="TAT_signal"/>
</dbReference>
<evidence type="ECO:0000259" key="1">
    <source>
        <dbReference type="Pfam" id="PF07969"/>
    </source>
</evidence>
<keyword evidence="3" id="KW-1185">Reference proteome</keyword>
<dbReference type="Gene3D" id="3.10.310.70">
    <property type="match status" value="1"/>
</dbReference>
<proteinExistence type="predicted"/>
<protein>
    <submittedName>
        <fullName evidence="2">Amidohydrolase YtcJ</fullName>
    </submittedName>
</protein>
<evidence type="ECO:0000313" key="3">
    <source>
        <dbReference type="Proteomes" id="UP001519332"/>
    </source>
</evidence>
<dbReference type="SUPFAM" id="SSF51338">
    <property type="entry name" value="Composite domain of metallo-dependent hydrolases"/>
    <property type="match status" value="1"/>
</dbReference>
<dbReference type="Gene3D" id="3.20.20.140">
    <property type="entry name" value="Metal-dependent hydrolases"/>
    <property type="match status" value="1"/>
</dbReference>
<dbReference type="RefSeq" id="WP_209647000.1">
    <property type="nucleotide sequence ID" value="NZ_JAGINW010000001.1"/>
</dbReference>
<feature type="domain" description="Amidohydrolase 3" evidence="1">
    <location>
        <begin position="84"/>
        <end position="578"/>
    </location>
</feature>
<dbReference type="PANTHER" id="PTHR22642">
    <property type="entry name" value="IMIDAZOLONEPROPIONASE"/>
    <property type="match status" value="1"/>
</dbReference>
<comment type="caution">
    <text evidence="2">The sequence shown here is derived from an EMBL/GenBank/DDBJ whole genome shotgun (WGS) entry which is preliminary data.</text>
</comment>
<dbReference type="InterPro" id="IPR033932">
    <property type="entry name" value="YtcJ-like"/>
</dbReference>
<dbReference type="Pfam" id="PF07969">
    <property type="entry name" value="Amidohydro_3"/>
    <property type="match status" value="1"/>
</dbReference>